<accession>A0A9X3FQY9</accession>
<dbReference type="InterPro" id="IPR007214">
    <property type="entry name" value="YbaK/aa-tRNA-synth-assoc-dom"/>
</dbReference>
<dbReference type="SUPFAM" id="SSF55826">
    <property type="entry name" value="YbaK/ProRS associated domain"/>
    <property type="match status" value="1"/>
</dbReference>
<dbReference type="PANTHER" id="PTHR31423">
    <property type="entry name" value="YBAK DOMAIN-CONTAINING PROTEIN"/>
    <property type="match status" value="1"/>
</dbReference>
<keyword evidence="5" id="KW-1185">Reference proteome</keyword>
<dbReference type="InterPro" id="IPR036754">
    <property type="entry name" value="YbaK/aa-tRNA-synt-asso_dom_sf"/>
</dbReference>
<reference evidence="4" key="1">
    <citation type="submission" date="2022-12" db="EMBL/GenBank/DDBJ databases">
        <title>Description and comparative metabolic analysis of Aerococcus sp. nov., isolated from the feces of a pig.</title>
        <authorList>
            <person name="Chang Y.-H."/>
        </authorList>
    </citation>
    <scope>NUCLEOTIDE SEQUENCE</scope>
    <source>
        <strain evidence="4">YH-aer222</strain>
    </source>
</reference>
<evidence type="ECO:0000259" key="3">
    <source>
        <dbReference type="Pfam" id="PF04073"/>
    </source>
</evidence>
<dbReference type="Gene3D" id="3.90.960.10">
    <property type="entry name" value="YbaK/aminoacyl-tRNA synthetase-associated domain"/>
    <property type="match status" value="1"/>
</dbReference>
<comment type="similarity">
    <text evidence="1">Belongs to the PRORSD1 family.</text>
</comment>
<dbReference type="CDD" id="cd04335">
    <property type="entry name" value="PrdX_deacylase"/>
    <property type="match status" value="1"/>
</dbReference>
<evidence type="ECO:0000313" key="4">
    <source>
        <dbReference type="EMBL" id="MCZ0726249.1"/>
    </source>
</evidence>
<keyword evidence="2" id="KW-0648">Protein biosynthesis</keyword>
<evidence type="ECO:0000256" key="1">
    <source>
        <dbReference type="ARBA" id="ARBA00010201"/>
    </source>
</evidence>
<sequence>MTSYQSIVDQLETLAIPYEIVNHPPALTTEEADAFIEGKEGVRTKSLFLTTKKKNAYYLVIMDDSKRLDMDKFRDLAQTPRLRLGPPELIQEKLGSQPGVVCPFDLINNTDQDVQLYFDRAILAEPIQTFHPGENTKTIFLSTDDLLKFLDAINYPYQIIDL</sequence>
<dbReference type="FunFam" id="3.90.960.10:FF:000005">
    <property type="entry name" value="Putative prolyl-tRNA synthetase"/>
    <property type="match status" value="1"/>
</dbReference>
<dbReference type="AlphaFoldDB" id="A0A9X3FQY9"/>
<evidence type="ECO:0000256" key="2">
    <source>
        <dbReference type="ARBA" id="ARBA00022917"/>
    </source>
</evidence>
<proteinExistence type="inferred from homology"/>
<dbReference type="RefSeq" id="WP_268752579.1">
    <property type="nucleotide sequence ID" value="NZ_JAPRFQ010000003.1"/>
</dbReference>
<name>A0A9X3FQY9_9LACT</name>
<dbReference type="PANTHER" id="PTHR31423:SF3">
    <property type="entry name" value="PROLYL-TRNA SYNTHETASE ASSOCIATED DOMAIN-CONTAINING PROTEIN 1-RELATED"/>
    <property type="match status" value="1"/>
</dbReference>
<dbReference type="InterPro" id="IPR040285">
    <property type="entry name" value="ProX/PRXD1"/>
</dbReference>
<dbReference type="Pfam" id="PF04073">
    <property type="entry name" value="tRNA_edit"/>
    <property type="match status" value="1"/>
</dbReference>
<dbReference type="EMBL" id="JAPRFR010000003">
    <property type="protein sequence ID" value="MCZ0726249.1"/>
    <property type="molecule type" value="Genomic_DNA"/>
</dbReference>
<dbReference type="Proteomes" id="UP001146670">
    <property type="component" value="Unassembled WGS sequence"/>
</dbReference>
<gene>
    <name evidence="4" type="ORF">OW157_06740</name>
</gene>
<organism evidence="4 5">
    <name type="scientific">Aerococcus kribbianus</name>
    <dbReference type="NCBI Taxonomy" id="2999064"/>
    <lineage>
        <taxon>Bacteria</taxon>
        <taxon>Bacillati</taxon>
        <taxon>Bacillota</taxon>
        <taxon>Bacilli</taxon>
        <taxon>Lactobacillales</taxon>
        <taxon>Aerococcaceae</taxon>
        <taxon>Aerococcus</taxon>
    </lineage>
</organism>
<feature type="domain" description="YbaK/aminoacyl-tRNA synthetase-associated" evidence="3">
    <location>
        <begin position="23"/>
        <end position="149"/>
    </location>
</feature>
<dbReference type="GO" id="GO:0002161">
    <property type="term" value="F:aminoacyl-tRNA deacylase activity"/>
    <property type="evidence" value="ECO:0007669"/>
    <property type="project" value="InterPro"/>
</dbReference>
<evidence type="ECO:0000313" key="5">
    <source>
        <dbReference type="Proteomes" id="UP001146670"/>
    </source>
</evidence>
<dbReference type="GO" id="GO:0006412">
    <property type="term" value="P:translation"/>
    <property type="evidence" value="ECO:0007669"/>
    <property type="project" value="UniProtKB-KW"/>
</dbReference>
<comment type="caution">
    <text evidence="4">The sequence shown here is derived from an EMBL/GenBank/DDBJ whole genome shotgun (WGS) entry which is preliminary data.</text>
</comment>
<protein>
    <submittedName>
        <fullName evidence="4">Prolyl-tRNA synthetase associated domain-containing protein</fullName>
    </submittedName>
</protein>